<sequence>MKHLSRALFVVLTLCLPIYAADICPASVVVVVTVTNLISVQPVLIDYFFDKNTHITLGNGYTFEVTDAPQSLSTLVYVSDHVQPLSTSTEAANTGTLLESDPGSALREDINVLPVPNINLDRDDPNNWTPSTVALLDYAEPSGLGTTAVSLRFQMLVPQVTLENIADIVDVTCANQIITLLLRNEDALARSNQWPQINLVLITNHAGCNPVDERGVYLVKGFTSVLDSLSIVLNVFMVGWKDVAESMKISYGNIVTDISPQPAYTSTVTSYYYESSTMISTTYLTIIASSALSSTISTISEASTTTIPSALSSSHATTQSTSDITAPTHSITNNGLPVVFTGPITLDAAALQVFKSITAGLKANEAETILGDLGPQATQSASLIQARFDPTDTSQQAVLGNALLAAGLMSFDELFNSLSAVLGNFTNAKLRVRMDAERHARLRRAGYSFADFLNSLTVDECNAFAITLLPTATDLCNSVDGLNALFCLGTGCVNDLTHPPAVMQAPFDYTNRIALPGFSDPAIVYSNRDASTTIQCVDCQLSISRLNLHGEIEIRLSDAGIQASTVTVTQDSVASLKLKLKTLSADTGRWDYTMNAPSLARVKSGTVFTILPRVLYAIGAEFATDSATEFTAGASMTVLGSSVVLDLANGVASEPQNFQPTPQLANPNLSGTAQITLNTVMMTDVELSIVVLGNRLENLCSLTTQTSLAFARKLATRSGQFTCSAGSFQSDSFLETTSRASFKGNVTELFANTIANPAQCSPKIVDLLGTSTGTSRSSMASTLTISMRSSVSSSSTSSTRTIIPMPSTCVATFTDCTGLCVDTQTDLANCGACGNICTGDRTCDAGSCVCSNGWSFCSESQLCTNFDSDPANCGGCGMICATAQTCVAGSCACSNGQDFCSTSQICTDLFSDDANCGTCGRACPAAQLCVGGICFCPGGTSFCEANQICTDFATDSANCGACEVACSAGNVCTGGFCLCPGGQNFCPSTQTCADFNTDAKNCGGCGITCPAHQACNAGSCSTCSDGQDFCSTSQICTDLFTDNANCGMCGHACPAAQLCVGGICFCPGGTSFCAESGTCADFNSDPKNCGGCGVTCSANQACNAGSCSTCSDGRDFCPSSQICTDLFSDDANCGTCGNACATGQLCVGGICFCPGGTSFCAEGGTCVNFNADAQNCGGCGITCLIDQACNSGSCSTCSNGQDFCSSSQICTDVFSDDANCGTCGHVNLAMLEAARHALMGKTSALVLRSVPISFLIMQTVEHAEQRVLQAKTASVESASVLEVSLSVLLVKPVLTSPPTMQTVGHVVLYVLRVRIAMLELATAVPLTNQSAVR</sequence>
<evidence type="ECO:0000259" key="4">
    <source>
        <dbReference type="Pfam" id="PF22974"/>
    </source>
</evidence>
<dbReference type="PANTHER" id="PTHR33227">
    <property type="entry name" value="STIGMA-SPECIFIC STIG1-LIKE PROTEIN 3"/>
    <property type="match status" value="1"/>
</dbReference>
<evidence type="ECO:0000256" key="1">
    <source>
        <dbReference type="ARBA" id="ARBA00006010"/>
    </source>
</evidence>
<proteinExistence type="inferred from homology"/>
<comment type="caution">
    <text evidence="5">The sequence shown here is derived from an EMBL/GenBank/DDBJ whole genome shotgun (WGS) entry which is preliminary data.</text>
</comment>
<reference evidence="5 6" key="1">
    <citation type="journal article" date="2018" name="IMA Fungus">
        <title>IMA Genome-F 9: Draft genome sequence of Annulohypoxylon stygium, Aspergillus mulundensis, Berkeleyomyces basicola (syn. Thielaviopsis basicola), Ceratocystis smalleyi, two Cercospora beticola strains, Coleophoma cylindrospora, Fusarium fracticaudum, Phialophora cf. hyalina, and Morchella septimelata.</title>
        <authorList>
            <person name="Wingfield B.D."/>
            <person name="Bills G.F."/>
            <person name="Dong Y."/>
            <person name="Huang W."/>
            <person name="Nel W.J."/>
            <person name="Swalarsk-Parry B.S."/>
            <person name="Vaghefi N."/>
            <person name="Wilken P.M."/>
            <person name="An Z."/>
            <person name="de Beer Z.W."/>
            <person name="De Vos L."/>
            <person name="Chen L."/>
            <person name="Duong T.A."/>
            <person name="Gao Y."/>
            <person name="Hammerbacher A."/>
            <person name="Kikkert J.R."/>
            <person name="Li Y."/>
            <person name="Li H."/>
            <person name="Li K."/>
            <person name="Li Q."/>
            <person name="Liu X."/>
            <person name="Ma X."/>
            <person name="Naidoo K."/>
            <person name="Pethybridge S.J."/>
            <person name="Sun J."/>
            <person name="Steenkamp E.T."/>
            <person name="van der Nest M.A."/>
            <person name="van Wyk S."/>
            <person name="Wingfield M.J."/>
            <person name="Xiong C."/>
            <person name="Yue Q."/>
            <person name="Zhang X."/>
        </authorList>
    </citation>
    <scope>NUCLEOTIDE SEQUENCE [LARGE SCALE GENOMIC DNA]</scope>
    <source>
        <strain evidence="5 6">BP6252</strain>
    </source>
</reference>
<name>A0A3D8QA91_9HELO</name>
<dbReference type="InterPro" id="IPR054293">
    <property type="entry name" value="DUF7029"/>
</dbReference>
<keyword evidence="2 3" id="KW-0732">Signal</keyword>
<evidence type="ECO:0000256" key="3">
    <source>
        <dbReference type="SAM" id="SignalP"/>
    </source>
</evidence>
<dbReference type="InterPro" id="IPR006969">
    <property type="entry name" value="Stig-like"/>
</dbReference>
<keyword evidence="6" id="KW-1185">Reference proteome</keyword>
<dbReference type="OrthoDB" id="5596743at2759"/>
<evidence type="ECO:0000256" key="2">
    <source>
        <dbReference type="ARBA" id="ARBA00022729"/>
    </source>
</evidence>
<feature type="chain" id="PRO_5017674747" description="DUF7029 domain-containing protein" evidence="3">
    <location>
        <begin position="21"/>
        <end position="1333"/>
    </location>
</feature>
<feature type="signal peptide" evidence="3">
    <location>
        <begin position="1"/>
        <end position="20"/>
    </location>
</feature>
<organism evidence="5 6">
    <name type="scientific">Coleophoma cylindrospora</name>
    <dbReference type="NCBI Taxonomy" id="1849047"/>
    <lineage>
        <taxon>Eukaryota</taxon>
        <taxon>Fungi</taxon>
        <taxon>Dikarya</taxon>
        <taxon>Ascomycota</taxon>
        <taxon>Pezizomycotina</taxon>
        <taxon>Leotiomycetes</taxon>
        <taxon>Helotiales</taxon>
        <taxon>Dermateaceae</taxon>
        <taxon>Coleophoma</taxon>
    </lineage>
</organism>
<accession>A0A3D8QA91</accession>
<dbReference type="Proteomes" id="UP000256645">
    <property type="component" value="Unassembled WGS sequence"/>
</dbReference>
<dbReference type="STRING" id="1849047.A0A3D8QA91"/>
<feature type="domain" description="DUF7029" evidence="4">
    <location>
        <begin position="155"/>
        <end position="247"/>
    </location>
</feature>
<evidence type="ECO:0000313" key="5">
    <source>
        <dbReference type="EMBL" id="RDW58590.1"/>
    </source>
</evidence>
<dbReference type="EMBL" id="PDLM01000017">
    <property type="protein sequence ID" value="RDW58590.1"/>
    <property type="molecule type" value="Genomic_DNA"/>
</dbReference>
<comment type="similarity">
    <text evidence="1">Belongs to the STIG1 family.</text>
</comment>
<gene>
    <name evidence="5" type="ORF">BP6252_13066</name>
</gene>
<dbReference type="Pfam" id="PF22974">
    <property type="entry name" value="DUF7029"/>
    <property type="match status" value="1"/>
</dbReference>
<protein>
    <recommendedName>
        <fullName evidence="4">DUF7029 domain-containing protein</fullName>
    </recommendedName>
</protein>
<dbReference type="PANTHER" id="PTHR33227:SF48">
    <property type="entry name" value="STIGMA-SPECIFIC STIG1-LIKE PROTEIN 4"/>
    <property type="match status" value="1"/>
</dbReference>
<evidence type="ECO:0000313" key="6">
    <source>
        <dbReference type="Proteomes" id="UP000256645"/>
    </source>
</evidence>